<evidence type="ECO:0000256" key="2">
    <source>
        <dbReference type="ARBA" id="ARBA00012162"/>
    </source>
</evidence>
<dbReference type="InterPro" id="IPR014777">
    <property type="entry name" value="4pyrrole_Mease_sub1"/>
</dbReference>
<evidence type="ECO:0000256" key="1">
    <source>
        <dbReference type="ARBA" id="ARBA00005879"/>
    </source>
</evidence>
<comment type="catalytic activity">
    <reaction evidence="9">
        <text>uroporphyrinogen III + 2 S-adenosyl-L-methionine = precorrin-2 + 2 S-adenosyl-L-homocysteine + H(+)</text>
        <dbReference type="Rhea" id="RHEA:32459"/>
        <dbReference type="ChEBI" id="CHEBI:15378"/>
        <dbReference type="ChEBI" id="CHEBI:57308"/>
        <dbReference type="ChEBI" id="CHEBI:57856"/>
        <dbReference type="ChEBI" id="CHEBI:58827"/>
        <dbReference type="ChEBI" id="CHEBI:59789"/>
        <dbReference type="EC" id="2.1.1.107"/>
    </reaction>
</comment>
<dbReference type="KEGG" id="bnn:FOA43_004806"/>
<dbReference type="PANTHER" id="PTHR45790:SF6">
    <property type="entry name" value="UROPORPHYRINOGEN-III C-METHYLTRANSFERASE"/>
    <property type="match status" value="1"/>
</dbReference>
<keyword evidence="4" id="KW-0028">Amino-acid biosynthesis</keyword>
<dbReference type="GO" id="GO:0009086">
    <property type="term" value="P:methionine biosynthetic process"/>
    <property type="evidence" value="ECO:0007669"/>
    <property type="project" value="UniProtKB-KW"/>
</dbReference>
<proteinExistence type="inferred from homology"/>
<dbReference type="Proteomes" id="UP000662931">
    <property type="component" value="Chromosome 4"/>
</dbReference>
<dbReference type="FunFam" id="3.30.950.10:FF:000005">
    <property type="entry name" value="Uroporphyrin-III c-methyltransferase, putative"/>
    <property type="match status" value="1"/>
</dbReference>
<evidence type="ECO:0000256" key="3">
    <source>
        <dbReference type="ARBA" id="ARBA00022603"/>
    </source>
</evidence>
<keyword evidence="3" id="KW-0489">Methyltransferase</keyword>
<dbReference type="InterPro" id="IPR050161">
    <property type="entry name" value="Siro_Cobalamin_biosynth"/>
</dbReference>
<dbReference type="InterPro" id="IPR012066">
    <property type="entry name" value="Met1_fungi"/>
</dbReference>
<comment type="function">
    <text evidence="10">Siroheme synthase involved in methionine biosynthesis.</text>
</comment>
<dbReference type="GO" id="GO:0000103">
    <property type="term" value="P:sulfate assimilation"/>
    <property type="evidence" value="ECO:0007669"/>
    <property type="project" value="InterPro"/>
</dbReference>
<organism evidence="12 13">
    <name type="scientific">Eeniella nana</name>
    <name type="common">Yeast</name>
    <name type="synonym">Brettanomyces nanus</name>
    <dbReference type="NCBI Taxonomy" id="13502"/>
    <lineage>
        <taxon>Eukaryota</taxon>
        <taxon>Fungi</taxon>
        <taxon>Dikarya</taxon>
        <taxon>Ascomycota</taxon>
        <taxon>Saccharomycotina</taxon>
        <taxon>Pichiomycetes</taxon>
        <taxon>Pichiales</taxon>
        <taxon>Pichiaceae</taxon>
        <taxon>Brettanomyces</taxon>
    </lineage>
</organism>
<dbReference type="InterPro" id="IPR014776">
    <property type="entry name" value="4pyrrole_Mease_sub2"/>
</dbReference>
<evidence type="ECO:0000256" key="7">
    <source>
        <dbReference type="ARBA" id="ARBA00023167"/>
    </source>
</evidence>
<dbReference type="InterPro" id="IPR006366">
    <property type="entry name" value="CobA/CysG_C"/>
</dbReference>
<dbReference type="GO" id="GO:0004851">
    <property type="term" value="F:uroporphyrin-III C-methyltransferase activity"/>
    <property type="evidence" value="ECO:0007669"/>
    <property type="project" value="UniProtKB-EC"/>
</dbReference>
<evidence type="ECO:0000313" key="13">
    <source>
        <dbReference type="Proteomes" id="UP000662931"/>
    </source>
</evidence>
<keyword evidence="6" id="KW-0949">S-adenosyl-L-methionine</keyword>
<dbReference type="SUPFAM" id="SSF75615">
    <property type="entry name" value="Siroheme synthase middle domains-like"/>
    <property type="match status" value="1"/>
</dbReference>
<evidence type="ECO:0000313" key="12">
    <source>
        <dbReference type="EMBL" id="QPG77393.1"/>
    </source>
</evidence>
<accession>A0A875S945</accession>
<dbReference type="AlphaFoldDB" id="A0A875S945"/>
<comment type="similarity">
    <text evidence="1">Belongs to the precorrin methyltransferase family.</text>
</comment>
<dbReference type="Gene3D" id="3.40.1010.10">
    <property type="entry name" value="Cobalt-precorrin-4 Transmethylase, Domain 1"/>
    <property type="match status" value="1"/>
</dbReference>
<evidence type="ECO:0000256" key="9">
    <source>
        <dbReference type="ARBA" id="ARBA00052360"/>
    </source>
</evidence>
<dbReference type="Gene3D" id="3.30.950.10">
    <property type="entry name" value="Methyltransferase, Cobalt-precorrin-4 Transmethylase, Domain 2"/>
    <property type="match status" value="1"/>
</dbReference>
<dbReference type="OrthoDB" id="508204at2759"/>
<keyword evidence="5" id="KW-0808">Transferase</keyword>
<dbReference type="Pfam" id="PF00590">
    <property type="entry name" value="TP_methylase"/>
    <property type="match status" value="1"/>
</dbReference>
<keyword evidence="13" id="KW-1185">Reference proteome</keyword>
<dbReference type="PIRSF" id="PIRSF036555">
    <property type="entry name" value="SUMT_yeast"/>
    <property type="match status" value="1"/>
</dbReference>
<sequence length="532" mass="59052">MTKLLVSCNCQDEHHLLIGDSSNLSKSTIFKIRSIVESGAKAILINPFLSPENLSGSIIFKTEAENENFYGDRLEIVNKQFELSDLERYGRVEVDCIADKVFVDLHNTYESRAIAVQCRRLRIPVNVTNSSELSSFSMLSTYSNGDLQVGVTTNNQGCKLANRIKRELVQNLPDNIDQIVCNVGELRRRVRGEGDDDGEENETLKISEADKQHVRSSWLSQIIEYFPLSKLADISIDDLGESYRDELKCSSKSPKEGRVTLVGSGPGSLSLLTIGALNAIYNADIVLCDKLVPQEIIDTIPKRTELFIARKFPGNARKAQQELHELGLKCLAQGKRVVRLKQGDPYIFGRGGEEFQFFSENGYRPEVIAGLSSALVAPVMADIPTTQRDVSDQVLICTGTGKNGQVPDNLPEFEAKRTVVFLMSIKKIVDILPVLTEHKSWPVNLPVCVVERASCPDQRVIRTRLGDLAEVMQNVESRPPGLIITGYSCEFMVPSLGSGEKYRVEQGRSITGHSDTFINDNIIKRMVGSLKA</sequence>
<feature type="domain" description="Tetrapyrrole methylase" evidence="11">
    <location>
        <begin position="258"/>
        <end position="469"/>
    </location>
</feature>
<evidence type="ECO:0000256" key="10">
    <source>
        <dbReference type="ARBA" id="ARBA00055636"/>
    </source>
</evidence>
<dbReference type="GO" id="GO:0032259">
    <property type="term" value="P:methylation"/>
    <property type="evidence" value="ECO:0007669"/>
    <property type="project" value="UniProtKB-KW"/>
</dbReference>
<dbReference type="PANTHER" id="PTHR45790">
    <property type="entry name" value="SIROHEME SYNTHASE-RELATED"/>
    <property type="match status" value="1"/>
</dbReference>
<evidence type="ECO:0000256" key="4">
    <source>
        <dbReference type="ARBA" id="ARBA00022605"/>
    </source>
</evidence>
<dbReference type="FunFam" id="3.40.1010.10:FF:000006">
    <property type="entry name" value="Siroheme synthase, putative"/>
    <property type="match status" value="1"/>
</dbReference>
<reference evidence="12" key="1">
    <citation type="submission" date="2020-10" db="EMBL/GenBank/DDBJ databases">
        <authorList>
            <person name="Roach M.J.R."/>
        </authorList>
    </citation>
    <scope>NUCLEOTIDE SEQUENCE</scope>
    <source>
        <strain evidence="12">CBS 1945</strain>
    </source>
</reference>
<dbReference type="InterPro" id="IPR000878">
    <property type="entry name" value="4pyrrol_Mease"/>
</dbReference>
<gene>
    <name evidence="12" type="ORF">FOA43_004806</name>
</gene>
<dbReference type="PROSITE" id="PS00839">
    <property type="entry name" value="SUMT_1"/>
    <property type="match status" value="1"/>
</dbReference>
<evidence type="ECO:0000256" key="6">
    <source>
        <dbReference type="ARBA" id="ARBA00022691"/>
    </source>
</evidence>
<dbReference type="InterPro" id="IPR035996">
    <property type="entry name" value="4pyrrol_Methylase_sf"/>
</dbReference>
<keyword evidence="7" id="KW-0486">Methionine biosynthesis</keyword>
<dbReference type="Gene3D" id="3.40.50.720">
    <property type="entry name" value="NAD(P)-binding Rossmann-like Domain"/>
    <property type="match status" value="1"/>
</dbReference>
<keyword evidence="8" id="KW-0627">Porphyrin biosynthesis</keyword>
<dbReference type="Pfam" id="PF13241">
    <property type="entry name" value="NAD_binding_7"/>
    <property type="match status" value="1"/>
</dbReference>
<dbReference type="EMBL" id="CP064815">
    <property type="protein sequence ID" value="QPG77393.1"/>
    <property type="molecule type" value="Genomic_DNA"/>
</dbReference>
<dbReference type="CDD" id="cd11642">
    <property type="entry name" value="SUMT"/>
    <property type="match status" value="1"/>
</dbReference>
<dbReference type="RefSeq" id="XP_038780958.1">
    <property type="nucleotide sequence ID" value="XM_038925030.1"/>
</dbReference>
<name>A0A875S945_EENNA</name>
<dbReference type="SUPFAM" id="SSF53790">
    <property type="entry name" value="Tetrapyrrole methylase"/>
    <property type="match status" value="1"/>
</dbReference>
<evidence type="ECO:0000256" key="8">
    <source>
        <dbReference type="ARBA" id="ARBA00023244"/>
    </source>
</evidence>
<evidence type="ECO:0000259" key="11">
    <source>
        <dbReference type="Pfam" id="PF00590"/>
    </source>
</evidence>
<protein>
    <recommendedName>
        <fullName evidence="2">uroporphyrinogen-III C-methyltransferase</fullName>
        <ecNumber evidence="2">2.1.1.107</ecNumber>
    </recommendedName>
</protein>
<dbReference type="InterPro" id="IPR003043">
    <property type="entry name" value="Uropor_MeTrfase_CS"/>
</dbReference>
<evidence type="ECO:0000256" key="5">
    <source>
        <dbReference type="ARBA" id="ARBA00022679"/>
    </source>
</evidence>
<dbReference type="GeneID" id="62198206"/>
<dbReference type="NCBIfam" id="TIGR01469">
    <property type="entry name" value="cobA_cysG_Cterm"/>
    <property type="match status" value="1"/>
</dbReference>
<dbReference type="EC" id="2.1.1.107" evidence="2"/>
<dbReference type="GO" id="GO:0019354">
    <property type="term" value="P:siroheme biosynthetic process"/>
    <property type="evidence" value="ECO:0007669"/>
    <property type="project" value="InterPro"/>
</dbReference>